<dbReference type="OrthoDB" id="9786803at2"/>
<dbReference type="NCBIfam" id="TIGR00176">
    <property type="entry name" value="mobB"/>
    <property type="match status" value="1"/>
</dbReference>
<sequence length="163" mass="18836">MILQIVGFKNSGKTTLMTHTIKLLKAHDLTVATIKHHGQHQRDFQDNDITLQKDHVDHMKHFHAGADQSIVQGNLYQQTVTRTEKQSLDEIINESVTIDNNIILVEGFKNAGFDKVAVYTDEDERKSLGKLSNVQYYMKMNDINAMEQYDNWLLTYFKIKGMH</sequence>
<dbReference type="Proteomes" id="UP000307747">
    <property type="component" value="Unassembled WGS sequence"/>
</dbReference>
<dbReference type="Gene3D" id="3.40.50.300">
    <property type="entry name" value="P-loop containing nucleotide triphosphate hydrolases"/>
    <property type="match status" value="1"/>
</dbReference>
<accession>A0A5R9B0J5</accession>
<dbReference type="GO" id="GO:0005525">
    <property type="term" value="F:GTP binding"/>
    <property type="evidence" value="ECO:0007669"/>
    <property type="project" value="InterPro"/>
</dbReference>
<dbReference type="GO" id="GO:0006777">
    <property type="term" value="P:Mo-molybdopterin cofactor biosynthetic process"/>
    <property type="evidence" value="ECO:0007669"/>
    <property type="project" value="InterPro"/>
</dbReference>
<dbReference type="InterPro" id="IPR027417">
    <property type="entry name" value="P-loop_NTPase"/>
</dbReference>
<dbReference type="InterPro" id="IPR004435">
    <property type="entry name" value="MobB_dom"/>
</dbReference>
<name>A0A5R9B0J5_STAXY</name>
<dbReference type="PANTHER" id="PTHR40072:SF1">
    <property type="entry name" value="MOLYBDOPTERIN-GUANINE DINUCLEOTIDE BIOSYNTHESIS ADAPTER PROTEIN"/>
    <property type="match status" value="1"/>
</dbReference>
<comment type="caution">
    <text evidence="2">The sequence shown here is derived from an EMBL/GenBank/DDBJ whole genome shotgun (WGS) entry which is preliminary data.</text>
</comment>
<evidence type="ECO:0000259" key="1">
    <source>
        <dbReference type="Pfam" id="PF03205"/>
    </source>
</evidence>
<dbReference type="EMBL" id="VBTJ01000002">
    <property type="protein sequence ID" value="TLP89270.1"/>
    <property type="molecule type" value="Genomic_DNA"/>
</dbReference>
<dbReference type="Pfam" id="PF03205">
    <property type="entry name" value="MobB"/>
    <property type="match status" value="1"/>
</dbReference>
<feature type="domain" description="Molybdopterin-guanine dinucleotide biosynthesis protein B (MobB)" evidence="1">
    <location>
        <begin position="2"/>
        <end position="128"/>
    </location>
</feature>
<dbReference type="AlphaFoldDB" id="A0A5R9B0J5"/>
<dbReference type="PANTHER" id="PTHR40072">
    <property type="entry name" value="MOLYBDOPTERIN-GUANINE DINUCLEOTIDE BIOSYNTHESIS ADAPTER PROTEIN-RELATED"/>
    <property type="match status" value="1"/>
</dbReference>
<dbReference type="GeneID" id="45496303"/>
<dbReference type="InterPro" id="IPR052539">
    <property type="entry name" value="MGD_biosynthesis_adapter"/>
</dbReference>
<dbReference type="SUPFAM" id="SSF52540">
    <property type="entry name" value="P-loop containing nucleoside triphosphate hydrolases"/>
    <property type="match status" value="1"/>
</dbReference>
<evidence type="ECO:0000313" key="2">
    <source>
        <dbReference type="EMBL" id="TLP89270.1"/>
    </source>
</evidence>
<organism evidence="2 3">
    <name type="scientific">Staphylococcus xylosus</name>
    <dbReference type="NCBI Taxonomy" id="1288"/>
    <lineage>
        <taxon>Bacteria</taxon>
        <taxon>Bacillati</taxon>
        <taxon>Bacillota</taxon>
        <taxon>Bacilli</taxon>
        <taxon>Bacillales</taxon>
        <taxon>Staphylococcaceae</taxon>
        <taxon>Staphylococcus</taxon>
    </lineage>
</organism>
<gene>
    <name evidence="2" type="primary">mobB</name>
    <name evidence="2" type="ORF">FEZ53_07305</name>
</gene>
<dbReference type="RefSeq" id="WP_042362244.1">
    <property type="nucleotide sequence ID" value="NZ_CABIVW010000006.1"/>
</dbReference>
<protein>
    <submittedName>
        <fullName evidence="2">Molybdopterin-guanine dinucleotide biosynthesis protein B</fullName>
    </submittedName>
</protein>
<evidence type="ECO:0000313" key="3">
    <source>
        <dbReference type="Proteomes" id="UP000307747"/>
    </source>
</evidence>
<reference evidence="2 3" key="1">
    <citation type="submission" date="2019-05" db="EMBL/GenBank/DDBJ databases">
        <title>The metagenome of a microbial culture collection derived from dairy environment covers the genomic content of the human microbiome.</title>
        <authorList>
            <person name="Roder T."/>
            <person name="Wuthrich D."/>
            <person name="Sattari Z."/>
            <person name="Von Ah U."/>
            <person name="Bar C."/>
            <person name="Ronchi F."/>
            <person name="Macpherson A.J."/>
            <person name="Ganal-Vonarburg S.C."/>
            <person name="Bruggmann R."/>
            <person name="Vergeres G."/>
        </authorList>
    </citation>
    <scope>NUCLEOTIDE SEQUENCE [LARGE SCALE GENOMIC DNA]</scope>
    <source>
        <strain evidence="2 3">FAM 20833</strain>
    </source>
</reference>
<proteinExistence type="predicted"/>